<dbReference type="PANTHER" id="PTHR47957">
    <property type="entry name" value="ATP-DEPENDENT HELICASE HRQ1"/>
    <property type="match status" value="1"/>
</dbReference>
<dbReference type="SUPFAM" id="SSF52540">
    <property type="entry name" value="P-loop containing nucleoside triphosphate hydrolases"/>
    <property type="match status" value="2"/>
</dbReference>
<evidence type="ECO:0000313" key="6">
    <source>
        <dbReference type="Proteomes" id="UP000236724"/>
    </source>
</evidence>
<dbReference type="Pfam" id="PF00271">
    <property type="entry name" value="Helicase_C"/>
    <property type="match status" value="1"/>
</dbReference>
<dbReference type="GO" id="GO:0043138">
    <property type="term" value="F:3'-5' DNA helicase activity"/>
    <property type="evidence" value="ECO:0007669"/>
    <property type="project" value="TreeGrafter"/>
</dbReference>
<dbReference type="PROSITE" id="PS51192">
    <property type="entry name" value="HELICASE_ATP_BIND_1"/>
    <property type="match status" value="1"/>
</dbReference>
<dbReference type="InterPro" id="IPR011545">
    <property type="entry name" value="DEAD/DEAH_box_helicase_dom"/>
</dbReference>
<dbReference type="EMBL" id="FMSV02000148">
    <property type="protein sequence ID" value="SEH05045.1"/>
    <property type="molecule type" value="Genomic_DNA"/>
</dbReference>
<evidence type="ECO:0000256" key="1">
    <source>
        <dbReference type="ARBA" id="ARBA00022741"/>
    </source>
</evidence>
<dbReference type="InterPro" id="IPR014001">
    <property type="entry name" value="Helicase_ATP-bd"/>
</dbReference>
<dbReference type="InterPro" id="IPR027417">
    <property type="entry name" value="P-loop_NTPase"/>
</dbReference>
<keyword evidence="5" id="KW-0347">Helicase</keyword>
<keyword evidence="1" id="KW-0547">Nucleotide-binding</keyword>
<evidence type="ECO:0000256" key="2">
    <source>
        <dbReference type="ARBA" id="ARBA00022840"/>
    </source>
</evidence>
<dbReference type="Proteomes" id="UP000236724">
    <property type="component" value="Unassembled WGS sequence"/>
</dbReference>
<dbReference type="InterPro" id="IPR001650">
    <property type="entry name" value="Helicase_C-like"/>
</dbReference>
<evidence type="ECO:0000259" key="3">
    <source>
        <dbReference type="PROSITE" id="PS51192"/>
    </source>
</evidence>
<dbReference type="GO" id="GO:0005524">
    <property type="term" value="F:ATP binding"/>
    <property type="evidence" value="ECO:0007669"/>
    <property type="project" value="UniProtKB-KW"/>
</dbReference>
<proteinExistence type="predicted"/>
<keyword evidence="5" id="KW-0378">Hydrolase</keyword>
<dbReference type="GO" id="GO:0036297">
    <property type="term" value="P:interstrand cross-link repair"/>
    <property type="evidence" value="ECO:0007669"/>
    <property type="project" value="TreeGrafter"/>
</dbReference>
<protein>
    <submittedName>
        <fullName evidence="5">Putative ATP-dependent helicase Lhr</fullName>
    </submittedName>
</protein>
<gene>
    <name evidence="5" type="ORF">MBHS_00898</name>
</gene>
<dbReference type="InterPro" id="IPR018973">
    <property type="entry name" value="MZB"/>
</dbReference>
<evidence type="ECO:0000259" key="4">
    <source>
        <dbReference type="PROSITE" id="PS51194"/>
    </source>
</evidence>
<keyword evidence="6" id="KW-1185">Reference proteome</keyword>
<dbReference type="PANTHER" id="PTHR47957:SF3">
    <property type="entry name" value="ATP-DEPENDENT HELICASE HRQ1"/>
    <property type="match status" value="1"/>
</dbReference>
<dbReference type="GO" id="GO:0006289">
    <property type="term" value="P:nucleotide-excision repair"/>
    <property type="evidence" value="ECO:0007669"/>
    <property type="project" value="TreeGrafter"/>
</dbReference>
<dbReference type="Pfam" id="PF09369">
    <property type="entry name" value="MZB"/>
    <property type="match status" value="1"/>
</dbReference>
<dbReference type="PROSITE" id="PS51194">
    <property type="entry name" value="HELICASE_CTER"/>
    <property type="match status" value="1"/>
</dbReference>
<name>A0A1H6F7V7_9GAMM</name>
<keyword evidence="2" id="KW-0067">ATP-binding</keyword>
<dbReference type="Pfam" id="PF00270">
    <property type="entry name" value="DEAD"/>
    <property type="match status" value="1"/>
</dbReference>
<feature type="domain" description="Helicase ATP-binding" evidence="3">
    <location>
        <begin position="1"/>
        <end position="183"/>
    </location>
</feature>
<evidence type="ECO:0000313" key="5">
    <source>
        <dbReference type="EMBL" id="SEH05045.1"/>
    </source>
</evidence>
<accession>A0A1H6F7V7</accession>
<sequence length="1986" mass="229101">MFPVLDYCYRNLSRQGIKVIILYPMNALATDQAKRLAEAIFEDERLKGKVNAGLFIGEGKDAAKYPKSMGEKHIIENRESILASPPDILLTNFKMLDYGLMKSNYNDLWLGNYRDNSLLQFLVLDELHTYDGAQGTDVANLIRRLKLKLSIPENHLCPVGTSATIGSGKEAPELLSDYASKIFGETVPPDCIITENRISINDFFGDDSSLERFTPRIQVLKDVKPITGEGYDKYIARQITFWQMDKHTLANDLLHLKIVKDLVSVVSRDKGINIIESIVRGLSGTNENFNTIPQWDEQYDFNPKEATILSLFALISEAKVIDPNNGRKSPFLYTQTQLWVRELSGLLRVVNEKPKFAWKENIDQAGGDLGLPPWFCRDCGASGWLGIKHDNKERFEKDIQDVYTKFFANHKHIYFANRTSWYPQLEAAKTGYEASDTFHKYIYNKDLELFDQKEEGRTDITAFRKLDKRGYNDHVCPECNTRNTVSIIGTRIATLSSIAVSQTLSTDLDEQNEKQRKVLAFTNSVQDAAHQAGFVEARNYRFTFRSSLQRVVNELNKTVSLKELSDEFISHWKEHADETGKQPLDAYYYRFYPSDYIGKSSPRDYSENGKFEPHFIKEFDERISWEIFSEFGYNALIGRTLEKTASSAVHFDSDDLKKVWEIISPWLKDNEPSNTIDESSFTPFLNLVLHRIRTRGAISHNYLIKFREKALKLWDLNWMKDNRHFLNKKFHPRSRIPKLITYEKESRGLLDSTHAKNTNWFHQYYQQCFQMASPHVDIKNEFFQQVVSALKEVGILDAMNIDEQINFALNPAKIYVTNETQTYECNKCGHEVHVSKSNNELEGGICLNYRCEGQYETLSTNNQQPNYYQLVYNRNRSPRIYAADHTGLLERKQRELLEIDFKTRPKFNSKNAMVATSTLEMGIDIGSLNTAINNSIPPLPSNFLQRIGRAGRLTGSALVVNFAKSQAHDLFYYSDPMDMMAGEVSTPGCYIEAKEILKRHFFAFCIDSWTKENPKNHNIPVNLKYLRIETTDILSSDFFMNKILNFIKVNEDKLFNAFRDGYKKDGCDSVFEKLKYELNNDAFYHFHKQIFVKLKAEIASIQNIKKDIDVRIKELKLGKEDPERIELEKEKKNLGGIVMAIKKRNTLEHLTNVGALPNYAFPETGVTLSAKVLGNKAVASNKPPLNKDFEIVRSASQAIREFAPDNFFYSQGYKFLITGINTYDWSDKGNFHKKRFCSNCDHIEIADTAEKGNCPKCGHESWGASSNVHSYAKLLSVKSFNNQSDATLNDSGDDRDSIIYTIQRHFNFKKSISLGAFAMKEIPFGIEFIKDVSITEGNLGRKDVVNARKIKINEEEVPAHGFITCKHCGKSSSNIHQRNYKYHYAYCKHKDKEYEGSPDEVFEEVFFFREIQTEALKILLPVQELNSESELKMFRAGIELGLKKYFKGNPQHIRLADYSEYNHTTNKFDKYLVLFDSIPGGTGYLEKLFDAIEFSKLLKVAYEEIRDCSCQLVGKDGCYRCIYSYSNQYYQLDLSRSQAEKRFNDIYKRSEDWETQPNGLGNLTNIGNIEESELEERFIRSLKKLGTIDKKWELKEVNDDGTISYTLTYSDDNKKISFHIRPQVNLGQSDGIEFHTRTDFLMICTEFVVNNELIQDLYGIPRIAIYLDGYQYHASKEHNRFITDFQKRKSIVNSRNHFSWTLTWADIELFDAELNNNEVIEKGDFLAERLKIDSYTKTKSTILKAVRRESSSINSYTNNFSRLLESIKLLNDINILKKDISLYMSFFQKQLFNPSFAPEKVDEAINNANHDNYCIANKTLNGLIPASIVDENPLFNLNLAVNIDTSKIFGQYKLKHIEDINKDHWNTFWIIYNLLQFFELKEKAELVDEIKELSSNLNLAEIQGQFDSNYHPIIEKLYNCGQLKSEEDEIKLYSLTDNKGDVLAEAEFIIESLKKVVNPFSPEDKSVFTKYGFKEIGIEELKNIEL</sequence>
<dbReference type="GO" id="GO:0003676">
    <property type="term" value="F:nucleic acid binding"/>
    <property type="evidence" value="ECO:0007669"/>
    <property type="project" value="InterPro"/>
</dbReference>
<dbReference type="Gene3D" id="3.40.50.300">
    <property type="entry name" value="P-loop containing nucleotide triphosphate hydrolases"/>
    <property type="match status" value="2"/>
</dbReference>
<feature type="domain" description="Helicase C-terminal" evidence="4">
    <location>
        <begin position="833"/>
        <end position="997"/>
    </location>
</feature>
<dbReference type="SMART" id="SM00490">
    <property type="entry name" value="HELICc"/>
    <property type="match status" value="1"/>
</dbReference>
<organism evidence="5 6">
    <name type="scientific">Candidatus Venteria ishoeyi</name>
    <dbReference type="NCBI Taxonomy" id="1899563"/>
    <lineage>
        <taxon>Bacteria</taxon>
        <taxon>Pseudomonadati</taxon>
        <taxon>Pseudomonadota</taxon>
        <taxon>Gammaproteobacteria</taxon>
        <taxon>Thiotrichales</taxon>
        <taxon>Thiotrichaceae</taxon>
        <taxon>Venteria</taxon>
    </lineage>
</organism>
<reference evidence="5 6" key="1">
    <citation type="submission" date="2016-10" db="EMBL/GenBank/DDBJ databases">
        <authorList>
            <person name="de Groot N.N."/>
        </authorList>
    </citation>
    <scope>NUCLEOTIDE SEQUENCE [LARGE SCALE GENOMIC DNA]</scope>
    <source>
        <strain evidence="5">MBHS1</strain>
    </source>
</reference>